<protein>
    <recommendedName>
        <fullName evidence="3">DUF2508 domain-containing protein</fullName>
    </recommendedName>
</protein>
<sequence length="94" mass="11326">MQAAFLFQWLQPRRGKHIDEERLRKYELWQEIRKAHAEWRLAQDRLDYVVENDQIDYAIYALEAAEKRYEMLLKAAKRAKLSLVDSDRVTEVGM</sequence>
<dbReference type="RefSeq" id="WP_041050787.1">
    <property type="nucleotide sequence ID" value="NZ_JXAK01000056.1"/>
</dbReference>
<evidence type="ECO:0000313" key="2">
    <source>
        <dbReference type="Proteomes" id="UP000031967"/>
    </source>
</evidence>
<dbReference type="EMBL" id="JXAK01000056">
    <property type="protein sequence ID" value="KIL38598.1"/>
    <property type="molecule type" value="Genomic_DNA"/>
</dbReference>
<organism evidence="1 2">
    <name type="scientific">Gordoniibacillus kamchatkensis</name>
    <dbReference type="NCBI Taxonomy" id="1590651"/>
    <lineage>
        <taxon>Bacteria</taxon>
        <taxon>Bacillati</taxon>
        <taxon>Bacillota</taxon>
        <taxon>Bacilli</taxon>
        <taxon>Bacillales</taxon>
        <taxon>Paenibacillaceae</taxon>
        <taxon>Gordoniibacillus</taxon>
    </lineage>
</organism>
<gene>
    <name evidence="1" type="ORF">SD70_25205</name>
</gene>
<proteinExistence type="predicted"/>
<evidence type="ECO:0008006" key="3">
    <source>
        <dbReference type="Google" id="ProtNLM"/>
    </source>
</evidence>
<name>A0ABR5AD44_9BACL</name>
<dbReference type="Proteomes" id="UP000031967">
    <property type="component" value="Unassembled WGS sequence"/>
</dbReference>
<accession>A0ABR5AD44</accession>
<reference evidence="1 2" key="1">
    <citation type="submission" date="2014-12" db="EMBL/GenBank/DDBJ databases">
        <title>Draft genome sequence of Paenibacillus kamchatkensis strain B-2647.</title>
        <authorList>
            <person name="Karlyshev A.V."/>
            <person name="Kudryashova E.B."/>
        </authorList>
    </citation>
    <scope>NUCLEOTIDE SEQUENCE [LARGE SCALE GENOMIC DNA]</scope>
    <source>
        <strain evidence="1 2">VKM B-2647</strain>
    </source>
</reference>
<evidence type="ECO:0000313" key="1">
    <source>
        <dbReference type="EMBL" id="KIL38598.1"/>
    </source>
</evidence>
<comment type="caution">
    <text evidence="1">The sequence shown here is derived from an EMBL/GenBank/DDBJ whole genome shotgun (WGS) entry which is preliminary data.</text>
</comment>
<dbReference type="Pfam" id="PF10704">
    <property type="entry name" value="DUF2508"/>
    <property type="match status" value="1"/>
</dbReference>
<keyword evidence="2" id="KW-1185">Reference proteome</keyword>
<dbReference type="InterPro" id="IPR019644">
    <property type="entry name" value="DUF2508"/>
</dbReference>